<feature type="region of interest" description="Disordered" evidence="7">
    <location>
        <begin position="414"/>
        <end position="469"/>
    </location>
</feature>
<feature type="transmembrane region" description="Helical" evidence="8">
    <location>
        <begin position="30"/>
        <end position="50"/>
    </location>
</feature>
<dbReference type="KEGG" id="lak:106157804"/>
<evidence type="ECO:0000256" key="6">
    <source>
        <dbReference type="ARBA" id="ARBA00023180"/>
    </source>
</evidence>
<evidence type="ECO:0000256" key="4">
    <source>
        <dbReference type="ARBA" id="ARBA00022989"/>
    </source>
</evidence>
<keyword evidence="5 8" id="KW-0472">Membrane</keyword>
<evidence type="ECO:0000313" key="12">
    <source>
        <dbReference type="RefSeq" id="XP_013389005.1"/>
    </source>
</evidence>
<dbReference type="GO" id="GO:0015031">
    <property type="term" value="P:protein transport"/>
    <property type="evidence" value="ECO:0007669"/>
    <property type="project" value="InterPro"/>
</dbReference>
<comment type="similarity">
    <text evidence="2">Belongs to the DUOXA family.</text>
</comment>
<organism evidence="9 10">
    <name type="scientific">Lingula anatina</name>
    <name type="common">Brachiopod</name>
    <name type="synonym">Lingula unguis</name>
    <dbReference type="NCBI Taxonomy" id="7574"/>
    <lineage>
        <taxon>Eukaryota</taxon>
        <taxon>Metazoa</taxon>
        <taxon>Spiralia</taxon>
        <taxon>Lophotrochozoa</taxon>
        <taxon>Brachiopoda</taxon>
        <taxon>Linguliformea</taxon>
        <taxon>Lingulata</taxon>
        <taxon>Lingulida</taxon>
        <taxon>Linguloidea</taxon>
        <taxon>Lingulidae</taxon>
        <taxon>Lingula</taxon>
    </lineage>
</organism>
<keyword evidence="6" id="KW-0325">Glycoprotein</keyword>
<keyword evidence="4 8" id="KW-1133">Transmembrane helix</keyword>
<gene>
    <name evidence="10 11 12 13 14" type="primary">LOC106157804</name>
</gene>
<feature type="transmembrane region" description="Helical" evidence="8">
    <location>
        <begin position="207"/>
        <end position="233"/>
    </location>
</feature>
<dbReference type="GeneID" id="106157804"/>
<evidence type="ECO:0000313" key="13">
    <source>
        <dbReference type="RefSeq" id="XP_013389006.1"/>
    </source>
</evidence>
<dbReference type="RefSeq" id="XP_013389005.1">
    <property type="nucleotide sequence ID" value="XM_013533551.1"/>
</dbReference>
<comment type="subcellular location">
    <subcellularLocation>
        <location evidence="1">Membrane</location>
        <topology evidence="1">Multi-pass membrane protein</topology>
    </subcellularLocation>
</comment>
<dbReference type="RefSeq" id="XP_013389002.1">
    <property type="nucleotide sequence ID" value="XM_013533548.1"/>
</dbReference>
<evidence type="ECO:0000313" key="11">
    <source>
        <dbReference type="RefSeq" id="XP_013389002.1"/>
    </source>
</evidence>
<feature type="transmembrane region" description="Helical" evidence="8">
    <location>
        <begin position="254"/>
        <end position="276"/>
    </location>
</feature>
<evidence type="ECO:0000313" key="10">
    <source>
        <dbReference type="RefSeq" id="XP_013389001.1"/>
    </source>
</evidence>
<dbReference type="PANTHER" id="PTHR31158:SF1">
    <property type="entry name" value="DOXA1 FACTOR-RELATED"/>
    <property type="match status" value="1"/>
</dbReference>
<dbReference type="GO" id="GO:0005789">
    <property type="term" value="C:endoplasmic reticulum membrane"/>
    <property type="evidence" value="ECO:0007669"/>
    <property type="project" value="InterPro"/>
</dbReference>
<feature type="transmembrane region" description="Helical" evidence="8">
    <location>
        <begin position="185"/>
        <end position="201"/>
    </location>
</feature>
<dbReference type="RefSeq" id="XP_013389007.1">
    <property type="nucleotide sequence ID" value="XM_013533553.1"/>
</dbReference>
<evidence type="ECO:0000313" key="9">
    <source>
        <dbReference type="Proteomes" id="UP000085678"/>
    </source>
</evidence>
<evidence type="ECO:0000256" key="7">
    <source>
        <dbReference type="SAM" id="MobiDB-lite"/>
    </source>
</evidence>
<keyword evidence="9" id="KW-1185">Reference proteome</keyword>
<evidence type="ECO:0000256" key="3">
    <source>
        <dbReference type="ARBA" id="ARBA00022692"/>
    </source>
</evidence>
<dbReference type="AlphaFoldDB" id="A0A1S3HTY1"/>
<dbReference type="STRING" id="7574.A0A1S3HTY1"/>
<proteinExistence type="inferred from homology"/>
<evidence type="ECO:0000313" key="14">
    <source>
        <dbReference type="RefSeq" id="XP_013389007.1"/>
    </source>
</evidence>
<name>A0A1S3HTY1_LINAN</name>
<evidence type="ECO:0000256" key="5">
    <source>
        <dbReference type="ARBA" id="ARBA00023136"/>
    </source>
</evidence>
<dbReference type="Pfam" id="PF10204">
    <property type="entry name" value="DuoxA"/>
    <property type="match status" value="1"/>
</dbReference>
<accession>A0A1S3HTY1</accession>
<evidence type="ECO:0000256" key="8">
    <source>
        <dbReference type="SAM" id="Phobius"/>
    </source>
</evidence>
<dbReference type="OrthoDB" id="10042652at2759"/>
<dbReference type="PANTHER" id="PTHR31158">
    <property type="entry name" value="DUAL OXIDASE 2"/>
    <property type="match status" value="1"/>
</dbReference>
<feature type="transmembrane region" description="Helical" evidence="8">
    <location>
        <begin position="62"/>
        <end position="79"/>
    </location>
</feature>
<feature type="compositionally biased region" description="Basic and acidic residues" evidence="7">
    <location>
        <begin position="428"/>
        <end position="457"/>
    </location>
</feature>
<sequence length="482" mass="54341">MSWFKAFRMPSGETWYDEQHVSVSVDVRQVAVIFASAVISAAMLVSVIGIRGREKWSTFLRVLYSLFIFITILVTVFGQDWQFSSLRSKCPYKIMSTEDIHADINVNIGLNSVNVSLAATLNLNSSTRHIYYNERFSWIGVNQAEKEYEDALTLGAPSPILLVAEYISVDKGGLRWHRAYRQSGYFTYIMLWAAFAFWALANCLLCMVVFYGACLVVITGMTLTSASFLYHMLQPGHRLTIPMEDGFIVLSYGWCFWLTMAAGVLTIFVGICILVMEECVPDATATFFLLDSSTLDTDDKYLAARAQTDVDTDLRVREAIKDTVTHAKPKFSYVDMSKVGDGVDSSTSTEVDLPRYYTNMGYVPSETNLTNITEEAPVSRRFTDSDHSKNPAARNFAKTLSPLHDGGIYFLSGREDYLSPRGSGTSNPKKDRREQTKSKRLGPEKRSNSFSADRTEMRTYSPDASHYETIPKLFRGQESFLY</sequence>
<keyword evidence="3 8" id="KW-0812">Transmembrane</keyword>
<evidence type="ECO:0000256" key="2">
    <source>
        <dbReference type="ARBA" id="ARBA00009816"/>
    </source>
</evidence>
<dbReference type="RefSeq" id="XP_013389001.1">
    <property type="nucleotide sequence ID" value="XM_013533547.1"/>
</dbReference>
<evidence type="ECO:0000256" key="1">
    <source>
        <dbReference type="ARBA" id="ARBA00004141"/>
    </source>
</evidence>
<dbReference type="RefSeq" id="XP_013389006.1">
    <property type="nucleotide sequence ID" value="XM_013533552.1"/>
</dbReference>
<dbReference type="InterPro" id="IPR018469">
    <property type="entry name" value="Dual_oxidase_maturation_fac"/>
</dbReference>
<reference evidence="10 11" key="1">
    <citation type="submission" date="2025-04" db="UniProtKB">
        <authorList>
            <consortium name="RefSeq"/>
        </authorList>
    </citation>
    <scope>IDENTIFICATION</scope>
    <source>
        <tissue evidence="10 11">Gonads</tissue>
    </source>
</reference>
<protein>
    <submittedName>
        <fullName evidence="10 11">Dual oxidase maturation factor 1</fullName>
    </submittedName>
</protein>
<dbReference type="Proteomes" id="UP000085678">
    <property type="component" value="Unplaced"/>
</dbReference>